<keyword evidence="2" id="KW-1185">Reference proteome</keyword>
<accession>A0ABR6NJH0</accession>
<dbReference type="Proteomes" id="UP001138540">
    <property type="component" value="Unassembled WGS sequence"/>
</dbReference>
<sequence length="87" mass="9024">MPTITGFSRPVGCALIRGGAVGQHAVPGNLRPGDTLLSVEHISDGTPPTRVDRTAEFTVSASKAGTIVNTTTNTTGGWLHVLWAKAE</sequence>
<evidence type="ECO:0000313" key="2">
    <source>
        <dbReference type="Proteomes" id="UP001138540"/>
    </source>
</evidence>
<dbReference type="EMBL" id="JACHKA010000001">
    <property type="protein sequence ID" value="MBB5987425.1"/>
    <property type="molecule type" value="Genomic_DNA"/>
</dbReference>
<protein>
    <submittedName>
        <fullName evidence="1">Uncharacterized protein</fullName>
    </submittedName>
</protein>
<reference evidence="1 2" key="1">
    <citation type="submission" date="2020-08" db="EMBL/GenBank/DDBJ databases">
        <title>Exploring microbial biodiversity for novel pathways involved in the catabolism of aromatic compounds derived from lignin.</title>
        <authorList>
            <person name="Elkins J."/>
        </authorList>
    </citation>
    <scope>NUCLEOTIDE SEQUENCE [LARGE SCALE GENOMIC DNA]</scope>
    <source>
        <strain evidence="1 2">B1D3A</strain>
    </source>
</reference>
<comment type="caution">
    <text evidence="1">The sequence shown here is derived from an EMBL/GenBank/DDBJ whole genome shotgun (WGS) entry which is preliminary data.</text>
</comment>
<organism evidence="1 2">
    <name type="scientific">Sphingobium lignivorans</name>
    <dbReference type="NCBI Taxonomy" id="2735886"/>
    <lineage>
        <taxon>Bacteria</taxon>
        <taxon>Pseudomonadati</taxon>
        <taxon>Pseudomonadota</taxon>
        <taxon>Alphaproteobacteria</taxon>
        <taxon>Sphingomonadales</taxon>
        <taxon>Sphingomonadaceae</taxon>
        <taxon>Sphingobium</taxon>
    </lineage>
</organism>
<name>A0ABR6NJH0_9SPHN</name>
<dbReference type="RefSeq" id="WP_184155952.1">
    <property type="nucleotide sequence ID" value="NZ_JACHKA010000001.1"/>
</dbReference>
<evidence type="ECO:0000313" key="1">
    <source>
        <dbReference type="EMBL" id="MBB5987425.1"/>
    </source>
</evidence>
<proteinExistence type="predicted"/>
<gene>
    <name evidence="1" type="ORF">HNP60_003399</name>
</gene>